<dbReference type="Proteomes" id="UP000516018">
    <property type="component" value="Chromosome"/>
</dbReference>
<dbReference type="AlphaFoldDB" id="A0A7H0FVW0"/>
<sequence>MSEFYRRALHPTKQEIAAPRFSPVLPLLGQELAKALTAFVAYERACARITPPDMKPHMIDQDIFIQIPDGAQELLTTSQQLYGDVARVSATLRYDTLQWTDTVLLANRHGNWVILNIQWQDGWSLTKRLTEFAGHRCAP</sequence>
<evidence type="ECO:0008006" key="3">
    <source>
        <dbReference type="Google" id="ProtNLM"/>
    </source>
</evidence>
<dbReference type="EMBL" id="CP060820">
    <property type="protein sequence ID" value="QNP40176.1"/>
    <property type="molecule type" value="Genomic_DNA"/>
</dbReference>
<organism evidence="1 2">
    <name type="scientific">Agrilutibacter terrestris</name>
    <dbReference type="NCBI Taxonomy" id="2865112"/>
    <lineage>
        <taxon>Bacteria</taxon>
        <taxon>Pseudomonadati</taxon>
        <taxon>Pseudomonadota</taxon>
        <taxon>Gammaproteobacteria</taxon>
        <taxon>Lysobacterales</taxon>
        <taxon>Lysobacteraceae</taxon>
        <taxon>Agrilutibacter</taxon>
    </lineage>
</organism>
<accession>A0A7H0FVW0</accession>
<protein>
    <recommendedName>
        <fullName evidence="3">Nuclear transport factor 2 family protein</fullName>
    </recommendedName>
</protein>
<dbReference type="KEGG" id="lsx:H8B22_11855"/>
<proteinExistence type="predicted"/>
<name>A0A7H0FVW0_9GAMM</name>
<evidence type="ECO:0000313" key="1">
    <source>
        <dbReference type="EMBL" id="QNP40176.1"/>
    </source>
</evidence>
<reference evidence="1 2" key="1">
    <citation type="submission" date="2020-08" db="EMBL/GenBank/DDBJ databases">
        <title>Lysobacter sp. II4 sp. nov., isolated from soil.</title>
        <authorList>
            <person name="Woo C.Y."/>
            <person name="Kim J."/>
        </authorList>
    </citation>
    <scope>NUCLEOTIDE SEQUENCE [LARGE SCALE GENOMIC DNA]</scope>
    <source>
        <strain evidence="1 2">II4</strain>
    </source>
</reference>
<gene>
    <name evidence="1" type="ORF">H8B22_11855</name>
</gene>
<keyword evidence="2" id="KW-1185">Reference proteome</keyword>
<dbReference type="RefSeq" id="WP_187711619.1">
    <property type="nucleotide sequence ID" value="NZ_CP060820.1"/>
</dbReference>
<evidence type="ECO:0000313" key="2">
    <source>
        <dbReference type="Proteomes" id="UP000516018"/>
    </source>
</evidence>